<evidence type="ECO:0000313" key="1">
    <source>
        <dbReference type="EMBL" id="TQE91919.1"/>
    </source>
</evidence>
<name>A0A540V591_9BACL</name>
<dbReference type="EMBL" id="VIGD01000002">
    <property type="protein sequence ID" value="TQE91919.1"/>
    <property type="molecule type" value="Genomic_DNA"/>
</dbReference>
<dbReference type="InterPro" id="IPR015001">
    <property type="entry name" value="DUF1850"/>
</dbReference>
<comment type="caution">
    <text evidence="1">The sequence shown here is derived from an EMBL/GenBank/DDBJ whole genome shotgun (WGS) entry which is preliminary data.</text>
</comment>
<proteinExistence type="predicted"/>
<dbReference type="Proteomes" id="UP000315753">
    <property type="component" value="Unassembled WGS sequence"/>
</dbReference>
<sequence length="179" mass="20883">MRIIVTLIVISAVFAIFLFMPVFPSISFTETKTERPSMYYINLGEDRIFQIRFIHSIHLTDVLETYEVVDGKIKMVSMEYEDVAVGMPAHAEEGQTLLYEDGIYKLYTNRIVENFVLYVGDINMDLVFYYGGREYDLKKILQRGSSYTVEIRSVSLYDKMKGVRMEYESRGNEESRQAE</sequence>
<reference evidence="1 2" key="1">
    <citation type="submission" date="2019-06" db="EMBL/GenBank/DDBJ databases">
        <title>Genome sequence of Ureibacillus terrenus.</title>
        <authorList>
            <person name="Maclea K.S."/>
            <person name="Simoes M."/>
        </authorList>
    </citation>
    <scope>NUCLEOTIDE SEQUENCE [LARGE SCALE GENOMIC DNA]</scope>
    <source>
        <strain evidence="1 2">ATCC BAA-384</strain>
    </source>
</reference>
<protein>
    <submittedName>
        <fullName evidence="1">DUF1850 domain-containing protein</fullName>
    </submittedName>
</protein>
<dbReference type="OrthoDB" id="4304at2"/>
<keyword evidence="2" id="KW-1185">Reference proteome</keyword>
<organism evidence="1 2">
    <name type="scientific">Ureibacillus terrenus</name>
    <dbReference type="NCBI Taxonomy" id="118246"/>
    <lineage>
        <taxon>Bacteria</taxon>
        <taxon>Bacillati</taxon>
        <taxon>Bacillota</taxon>
        <taxon>Bacilli</taxon>
        <taxon>Bacillales</taxon>
        <taxon>Caryophanaceae</taxon>
        <taxon>Ureibacillus</taxon>
    </lineage>
</organism>
<dbReference type="AlphaFoldDB" id="A0A540V591"/>
<accession>A0A540V591</accession>
<evidence type="ECO:0000313" key="2">
    <source>
        <dbReference type="Proteomes" id="UP000315753"/>
    </source>
</evidence>
<dbReference type="Pfam" id="PF08905">
    <property type="entry name" value="DUF1850"/>
    <property type="match status" value="1"/>
</dbReference>
<gene>
    <name evidence="1" type="ORF">FKZ59_02155</name>
</gene>
<dbReference type="RefSeq" id="WP_141601093.1">
    <property type="nucleotide sequence ID" value="NZ_JARMSB010000008.1"/>
</dbReference>